<dbReference type="KEGG" id="eao:BD94_0686"/>
<evidence type="ECO:0000256" key="2">
    <source>
        <dbReference type="SAM" id="SignalP"/>
    </source>
</evidence>
<gene>
    <name evidence="4" type="ORF">BD94_0686</name>
</gene>
<dbReference type="RefSeq" id="WP_009087981.1">
    <property type="nucleotide sequence ID" value="NZ_CP007547.1"/>
</dbReference>
<dbReference type="Pfam" id="PF13505">
    <property type="entry name" value="OMP_b-brl"/>
    <property type="match status" value="1"/>
</dbReference>
<dbReference type="GeneID" id="56685647"/>
<dbReference type="EMBL" id="CP007547">
    <property type="protein sequence ID" value="AIL44461.1"/>
    <property type="molecule type" value="Genomic_DNA"/>
</dbReference>
<feature type="signal peptide" evidence="2">
    <location>
        <begin position="1"/>
        <end position="21"/>
    </location>
</feature>
<sequence>MKKLILSTAILATGLFSVTKAQLQKGNWMVGGNIITSSFGLNTGGGYNFTLQPKAAYFIDDNFALGGQVTFGFGGTKDGPTTYEYSVGPMARYYFNNDQVDSLLKHGRFFLEGNAGIGGTSVTKGGNSTTGLNLGVGPGYAYFITPNVAVEGLVKYNGNFGFGNNGTTSNIGFNVGFQIYLPTSKVKQVTRGVQ</sequence>
<reference evidence="4" key="2">
    <citation type="journal article" date="2015" name="Genome Biol. Evol.">
        <title>Complete Genome Sequence and Transcriptomic Analysis of the Novel Pathogen Elizabethkingia anophelis in Response to Oxidative Stress.</title>
        <authorList>
            <person name="Li Y."/>
            <person name="Liu Y."/>
            <person name="Chew S.C."/>
            <person name="Tay M."/>
            <person name="Salido M.M."/>
            <person name="Teo J."/>
            <person name="Lauro F.M."/>
            <person name="Givskov M."/>
            <person name="Yang L."/>
        </authorList>
    </citation>
    <scope>NUCLEOTIDE SEQUENCE</scope>
    <source>
        <strain evidence="4">NUHP1</strain>
    </source>
</reference>
<dbReference type="InterPro" id="IPR011250">
    <property type="entry name" value="OMP/PagP_B-barrel"/>
</dbReference>
<dbReference type="SUPFAM" id="SSF56925">
    <property type="entry name" value="OMPA-like"/>
    <property type="match status" value="1"/>
</dbReference>
<evidence type="ECO:0000256" key="1">
    <source>
        <dbReference type="ARBA" id="ARBA00022729"/>
    </source>
</evidence>
<dbReference type="STRING" id="1338011.BD94_0686"/>
<dbReference type="InterPro" id="IPR027385">
    <property type="entry name" value="Beta-barrel_OMP"/>
</dbReference>
<proteinExistence type="predicted"/>
<dbReference type="AlphaFoldDB" id="A0A077EA48"/>
<keyword evidence="1 2" id="KW-0732">Signal</keyword>
<protein>
    <recommendedName>
        <fullName evidence="3">Outer membrane protein beta-barrel domain-containing protein</fullName>
    </recommendedName>
</protein>
<evidence type="ECO:0000259" key="3">
    <source>
        <dbReference type="Pfam" id="PF13505"/>
    </source>
</evidence>
<organism evidence="4 5">
    <name type="scientific">Elizabethkingia anophelis NUHP1</name>
    <dbReference type="NCBI Taxonomy" id="1338011"/>
    <lineage>
        <taxon>Bacteria</taxon>
        <taxon>Pseudomonadati</taxon>
        <taxon>Bacteroidota</taxon>
        <taxon>Flavobacteriia</taxon>
        <taxon>Flavobacteriales</taxon>
        <taxon>Weeksellaceae</taxon>
        <taxon>Elizabethkingia</taxon>
    </lineage>
</organism>
<dbReference type="Proteomes" id="UP000028933">
    <property type="component" value="Chromosome"/>
</dbReference>
<dbReference type="HOGENOM" id="CLU_117613_0_0_10"/>
<accession>A0A077EA48</accession>
<dbReference type="eggNOG" id="ENOG5032BZH">
    <property type="taxonomic scope" value="Bacteria"/>
</dbReference>
<name>A0A077EA48_9FLAO</name>
<evidence type="ECO:0000313" key="5">
    <source>
        <dbReference type="Proteomes" id="UP000028933"/>
    </source>
</evidence>
<reference evidence="4" key="1">
    <citation type="journal article" date="2013" name="Lancet">
        <title>First case of E anophelis outbreak in an intensive-care unit.</title>
        <authorList>
            <person name="Teo J."/>
            <person name="Tan S.Y."/>
            <person name="Tay M."/>
            <person name="Ding Y."/>
            <person name="Kjelleberg S."/>
            <person name="Givskov M."/>
            <person name="Lin R.T."/>
            <person name="Yang L."/>
        </authorList>
    </citation>
    <scope>NUCLEOTIDE SEQUENCE [LARGE SCALE GENOMIC DNA]</scope>
    <source>
        <strain evidence="4">NUHP1</strain>
    </source>
</reference>
<feature type="chain" id="PRO_5001718185" description="Outer membrane protein beta-barrel domain-containing protein" evidence="2">
    <location>
        <begin position="22"/>
        <end position="194"/>
    </location>
</feature>
<evidence type="ECO:0000313" key="4">
    <source>
        <dbReference type="EMBL" id="AIL44461.1"/>
    </source>
</evidence>
<feature type="domain" description="Outer membrane protein beta-barrel" evidence="3">
    <location>
        <begin position="9"/>
        <end position="177"/>
    </location>
</feature>